<feature type="transmembrane region" description="Helical" evidence="7">
    <location>
        <begin position="62"/>
        <end position="89"/>
    </location>
</feature>
<dbReference type="GO" id="GO:0016020">
    <property type="term" value="C:membrane"/>
    <property type="evidence" value="ECO:0007669"/>
    <property type="project" value="UniProtKB-SubCell"/>
</dbReference>
<sequence length="274" mass="30497">MKGFEDLKRNIKLGDKVQLLIILNIVVFILLYGLSVVSSSVYHSVFPYVAFVAEGVASLGRFWTFISYSFVHATIWHLLLNMIMLFFVSNLFFTFFTTRQFLFVYLAGALGGSVLYYISALFFAMGSGLVGASAAVMAPLIAVASFAPQMEVRLALLGRIKMIYIAGFIILIDLFQLSSSNVGGHLAHLGGALVGFGYVFLLKRGTDLAKPRKRTAKNKSTFKKVYVNKSVEKNVTKEETSQKEIDAILDKISRSGYESLSKEEKDFLFRQGNK</sequence>
<dbReference type="InterPro" id="IPR050925">
    <property type="entry name" value="Rhomboid_protease_S54"/>
</dbReference>
<dbReference type="PANTHER" id="PTHR43731">
    <property type="entry name" value="RHOMBOID PROTEASE"/>
    <property type="match status" value="1"/>
</dbReference>
<evidence type="ECO:0000256" key="7">
    <source>
        <dbReference type="SAM" id="Phobius"/>
    </source>
</evidence>
<dbReference type="GO" id="GO:0004252">
    <property type="term" value="F:serine-type endopeptidase activity"/>
    <property type="evidence" value="ECO:0007669"/>
    <property type="project" value="InterPro"/>
</dbReference>
<comment type="subcellular location">
    <subcellularLocation>
        <location evidence="1">Membrane</location>
        <topology evidence="1">Multi-pass membrane protein</topology>
    </subcellularLocation>
</comment>
<accession>A0A378U6T6</accession>
<feature type="transmembrane region" description="Helical" evidence="7">
    <location>
        <begin position="160"/>
        <end position="179"/>
    </location>
</feature>
<evidence type="ECO:0000256" key="1">
    <source>
        <dbReference type="ARBA" id="ARBA00004141"/>
    </source>
</evidence>
<feature type="domain" description="Peptidase S54 rhomboid" evidence="8">
    <location>
        <begin position="60"/>
        <end position="203"/>
    </location>
</feature>
<feature type="transmembrane region" description="Helical" evidence="7">
    <location>
        <begin position="185"/>
        <end position="202"/>
    </location>
</feature>
<dbReference type="SUPFAM" id="SSF144091">
    <property type="entry name" value="Rhomboid-like"/>
    <property type="match status" value="1"/>
</dbReference>
<keyword evidence="11" id="KW-1185">Reference proteome</keyword>
<evidence type="ECO:0000256" key="6">
    <source>
        <dbReference type="ARBA" id="ARBA00023136"/>
    </source>
</evidence>
<comment type="similarity">
    <text evidence="2">Belongs to the peptidase S54 family.</text>
</comment>
<dbReference type="PANTHER" id="PTHR43731:SF14">
    <property type="entry name" value="PRESENILIN-ASSOCIATED RHOMBOID-LIKE PROTEIN, MITOCHONDRIAL"/>
    <property type="match status" value="1"/>
</dbReference>
<keyword evidence="4" id="KW-0378">Hydrolase</keyword>
<reference evidence="10 11" key="1">
    <citation type="submission" date="2018-06" db="EMBL/GenBank/DDBJ databases">
        <authorList>
            <consortium name="Pathogen Informatics"/>
            <person name="Doyle S."/>
        </authorList>
    </citation>
    <scope>NUCLEOTIDE SEQUENCE [LARGE SCALE GENOMIC DNA]</scope>
    <source>
        <strain evidence="10 11">NCTC11179</strain>
    </source>
</reference>
<dbReference type="RefSeq" id="WP_115092623.1">
    <property type="nucleotide sequence ID" value="NZ_CP068107.1"/>
</dbReference>
<gene>
    <name evidence="10" type="ORF">NCTC11179_03577</name>
</gene>
<evidence type="ECO:0000256" key="4">
    <source>
        <dbReference type="ARBA" id="ARBA00022801"/>
    </source>
</evidence>
<feature type="domain" description="DUF6576" evidence="9">
    <location>
        <begin position="239"/>
        <end position="268"/>
    </location>
</feature>
<dbReference type="Proteomes" id="UP000255024">
    <property type="component" value="Unassembled WGS sequence"/>
</dbReference>
<protein>
    <submittedName>
        <fullName evidence="10">Rhombosortase</fullName>
    </submittedName>
</protein>
<evidence type="ECO:0000256" key="2">
    <source>
        <dbReference type="ARBA" id="ARBA00009045"/>
    </source>
</evidence>
<feature type="transmembrane region" description="Helical" evidence="7">
    <location>
        <begin position="129"/>
        <end position="148"/>
    </location>
</feature>
<evidence type="ECO:0000259" key="8">
    <source>
        <dbReference type="Pfam" id="PF01694"/>
    </source>
</evidence>
<feature type="transmembrane region" description="Helical" evidence="7">
    <location>
        <begin position="101"/>
        <end position="123"/>
    </location>
</feature>
<dbReference type="Pfam" id="PF01694">
    <property type="entry name" value="Rhomboid"/>
    <property type="match status" value="1"/>
</dbReference>
<organism evidence="10 11">
    <name type="scientific">Myroides odoratus</name>
    <name type="common">Flavobacterium odoratum</name>
    <dbReference type="NCBI Taxonomy" id="256"/>
    <lineage>
        <taxon>Bacteria</taxon>
        <taxon>Pseudomonadati</taxon>
        <taxon>Bacteroidota</taxon>
        <taxon>Flavobacteriia</taxon>
        <taxon>Flavobacteriales</taxon>
        <taxon>Flavobacteriaceae</taxon>
        <taxon>Myroides</taxon>
    </lineage>
</organism>
<evidence type="ECO:0000313" key="11">
    <source>
        <dbReference type="Proteomes" id="UP000255024"/>
    </source>
</evidence>
<evidence type="ECO:0000256" key="3">
    <source>
        <dbReference type="ARBA" id="ARBA00022692"/>
    </source>
</evidence>
<dbReference type="InterPro" id="IPR022764">
    <property type="entry name" value="Peptidase_S54_rhomboid_dom"/>
</dbReference>
<dbReference type="InterPro" id="IPR046483">
    <property type="entry name" value="DUF6576"/>
</dbReference>
<keyword evidence="3 7" id="KW-0812">Transmembrane</keyword>
<dbReference type="Pfam" id="PF20216">
    <property type="entry name" value="DUF6576"/>
    <property type="match status" value="1"/>
</dbReference>
<dbReference type="Gene3D" id="1.20.1540.10">
    <property type="entry name" value="Rhomboid-like"/>
    <property type="match status" value="1"/>
</dbReference>
<dbReference type="AlphaFoldDB" id="A0A378U6T6"/>
<evidence type="ECO:0000313" key="10">
    <source>
        <dbReference type="EMBL" id="STZ70052.1"/>
    </source>
</evidence>
<evidence type="ECO:0000256" key="5">
    <source>
        <dbReference type="ARBA" id="ARBA00022989"/>
    </source>
</evidence>
<proteinExistence type="inferred from homology"/>
<dbReference type="InterPro" id="IPR035952">
    <property type="entry name" value="Rhomboid-like_sf"/>
</dbReference>
<dbReference type="EMBL" id="UGQL01000002">
    <property type="protein sequence ID" value="STZ70052.1"/>
    <property type="molecule type" value="Genomic_DNA"/>
</dbReference>
<feature type="transmembrane region" description="Helical" evidence="7">
    <location>
        <begin position="21"/>
        <end position="42"/>
    </location>
</feature>
<keyword evidence="5 7" id="KW-1133">Transmembrane helix</keyword>
<evidence type="ECO:0000259" key="9">
    <source>
        <dbReference type="Pfam" id="PF20216"/>
    </source>
</evidence>
<keyword evidence="6 7" id="KW-0472">Membrane</keyword>
<name>A0A378U6T6_MYROD</name>